<dbReference type="SUPFAM" id="SSF53474">
    <property type="entry name" value="alpha/beta-Hydrolases"/>
    <property type="match status" value="1"/>
</dbReference>
<dbReference type="AlphaFoldDB" id="A0AAD7B185"/>
<accession>A0AAD7B185</accession>
<comment type="caution">
    <text evidence="5">The sequence shown here is derived from an EMBL/GenBank/DDBJ whole genome shotgun (WGS) entry which is preliminary data.</text>
</comment>
<gene>
    <name evidence="5" type="ORF">FB45DRAFT_395879</name>
</gene>
<evidence type="ECO:0000313" key="6">
    <source>
        <dbReference type="Proteomes" id="UP001221142"/>
    </source>
</evidence>
<dbReference type="InterPro" id="IPR050309">
    <property type="entry name" value="Type-B_Carboxylest/Lipase"/>
</dbReference>
<dbReference type="EC" id="3.1.1.-" evidence="3"/>
<name>A0AAD7B185_9AGAR</name>
<dbReference type="GO" id="GO:0016787">
    <property type="term" value="F:hydrolase activity"/>
    <property type="evidence" value="ECO:0007669"/>
    <property type="project" value="UniProtKB-KW"/>
</dbReference>
<organism evidence="5 6">
    <name type="scientific">Roridomyces roridus</name>
    <dbReference type="NCBI Taxonomy" id="1738132"/>
    <lineage>
        <taxon>Eukaryota</taxon>
        <taxon>Fungi</taxon>
        <taxon>Dikarya</taxon>
        <taxon>Basidiomycota</taxon>
        <taxon>Agaricomycotina</taxon>
        <taxon>Agaricomycetes</taxon>
        <taxon>Agaricomycetidae</taxon>
        <taxon>Agaricales</taxon>
        <taxon>Marasmiineae</taxon>
        <taxon>Mycenaceae</taxon>
        <taxon>Roridomyces</taxon>
    </lineage>
</organism>
<dbReference type="PANTHER" id="PTHR11559">
    <property type="entry name" value="CARBOXYLESTERASE"/>
    <property type="match status" value="1"/>
</dbReference>
<reference evidence="5" key="1">
    <citation type="submission" date="2023-03" db="EMBL/GenBank/DDBJ databases">
        <title>Massive genome expansion in bonnet fungi (Mycena s.s.) driven by repeated elements and novel gene families across ecological guilds.</title>
        <authorList>
            <consortium name="Lawrence Berkeley National Laboratory"/>
            <person name="Harder C.B."/>
            <person name="Miyauchi S."/>
            <person name="Viragh M."/>
            <person name="Kuo A."/>
            <person name="Thoen E."/>
            <person name="Andreopoulos B."/>
            <person name="Lu D."/>
            <person name="Skrede I."/>
            <person name="Drula E."/>
            <person name="Henrissat B."/>
            <person name="Morin E."/>
            <person name="Kohler A."/>
            <person name="Barry K."/>
            <person name="LaButti K."/>
            <person name="Morin E."/>
            <person name="Salamov A."/>
            <person name="Lipzen A."/>
            <person name="Mereny Z."/>
            <person name="Hegedus B."/>
            <person name="Baldrian P."/>
            <person name="Stursova M."/>
            <person name="Weitz H."/>
            <person name="Taylor A."/>
            <person name="Grigoriev I.V."/>
            <person name="Nagy L.G."/>
            <person name="Martin F."/>
            <person name="Kauserud H."/>
        </authorList>
    </citation>
    <scope>NUCLEOTIDE SEQUENCE</scope>
    <source>
        <strain evidence="5">9284</strain>
    </source>
</reference>
<sequence>MFLEGFPQAPPCSHCSSLARSRPCSVCPQTPPSPCHGRPYGTFLGANAGNVTEFLGVPYAQAARFELPQTPATLPGIQNATDFGATCPQQMLSGSSPPEPGPFSEDCLNLDVYRPVTSTAQSKLPVFVWIFGGGFEIGSSRDINWLPIIERSISTAEPILVVSINYRVNAFGFLAGKEVAAAGVTNLGMRDQIFALEWVQQNIAAFGGDPTRVVLGGVSSGAISAGLLLLDNNKSSNTLFHGAFMQSGSPDTSPLVSGGQADYDELVSASGCSGAASTLDCLKQVPFDTIMAAINDSPDIFSFKSLNIVWRPRVDGDLLVQDPLISVDQGKYAQIPFLTGDSDDEGTLFSTSLLNITTSDEFLNYVQSNYLPAATAAQITEIGQLYPDDPTQGSPFDTGTADELSPEFKRLAAFQGDLIFQAPRRFFLEHASSRQNTWSWLNKRFKDSSVLGSTHSSDNTIWFPLESSGDFTATDALINFINTLDPNLPGTPFGMSWPEWNAPSAAGSTSLLTFTDPDPTSGVDVILGAEDFRADAIAFLNGLLLDEAEGM</sequence>
<dbReference type="InterPro" id="IPR019826">
    <property type="entry name" value="Carboxylesterase_B_AS"/>
</dbReference>
<keyword evidence="2 3" id="KW-0378">Hydrolase</keyword>
<dbReference type="EMBL" id="JARKIF010000049">
    <property type="protein sequence ID" value="KAJ7607559.1"/>
    <property type="molecule type" value="Genomic_DNA"/>
</dbReference>
<dbReference type="InterPro" id="IPR029058">
    <property type="entry name" value="AB_hydrolase_fold"/>
</dbReference>
<keyword evidence="6" id="KW-1185">Reference proteome</keyword>
<comment type="similarity">
    <text evidence="1 3">Belongs to the type-B carboxylesterase/lipase family.</text>
</comment>
<dbReference type="Gene3D" id="3.40.50.1820">
    <property type="entry name" value="alpha/beta hydrolase"/>
    <property type="match status" value="1"/>
</dbReference>
<dbReference type="Proteomes" id="UP001221142">
    <property type="component" value="Unassembled WGS sequence"/>
</dbReference>
<evidence type="ECO:0000256" key="1">
    <source>
        <dbReference type="ARBA" id="ARBA00005964"/>
    </source>
</evidence>
<evidence type="ECO:0000313" key="5">
    <source>
        <dbReference type="EMBL" id="KAJ7607559.1"/>
    </source>
</evidence>
<evidence type="ECO:0000256" key="2">
    <source>
        <dbReference type="ARBA" id="ARBA00022801"/>
    </source>
</evidence>
<dbReference type="PROSITE" id="PS00122">
    <property type="entry name" value="CARBOXYLESTERASE_B_1"/>
    <property type="match status" value="1"/>
</dbReference>
<evidence type="ECO:0000259" key="4">
    <source>
        <dbReference type="Pfam" id="PF00135"/>
    </source>
</evidence>
<dbReference type="InterPro" id="IPR002018">
    <property type="entry name" value="CarbesteraseB"/>
</dbReference>
<protein>
    <recommendedName>
        <fullName evidence="3">Carboxylic ester hydrolase</fullName>
        <ecNumber evidence="3">3.1.1.-</ecNumber>
    </recommendedName>
</protein>
<proteinExistence type="inferred from homology"/>
<dbReference type="Pfam" id="PF00135">
    <property type="entry name" value="COesterase"/>
    <property type="match status" value="1"/>
</dbReference>
<feature type="domain" description="Carboxylesterase type B" evidence="4">
    <location>
        <begin position="41"/>
        <end position="488"/>
    </location>
</feature>
<evidence type="ECO:0000256" key="3">
    <source>
        <dbReference type="RuleBase" id="RU361235"/>
    </source>
</evidence>